<dbReference type="PROSITE" id="PS00629">
    <property type="entry name" value="IMP_1"/>
    <property type="match status" value="1"/>
</dbReference>
<evidence type="ECO:0000256" key="6">
    <source>
        <dbReference type="PIRSR" id="PIRSR600760-2"/>
    </source>
</evidence>
<sequence length="411" mass="44541">MNLLQSSSQFSTVRFLHLHPSSPTPLRTRFLPVRSSLLPYTNQNAKYHRELEAAVDVVERACRICVDVKKSLYSSEGRIVEKNDNTPVTVADFGVQALVSLELSKVFPSIPLVAEEDSDFVRSNNLVDSVVSVVTDKASSNDKPLTNADVLEAIDRGGKNAIVYGTRPATYWVLDPIDGTKGFLKGSEALYVVGLALVVEGDIVLGVMGCPNWKEASSYNSTIDVQGSESVPSRSGILMVAHVGCGTWARQLTDLMGVSAKVPNGWTRCFVDGCHIVPKARFCISDSQTWESVPLSAFFSATSDADGVSDKEILLLPTCCGSLCKYLMVASGRASVFILRARAQRIIKVWDHAVGIICVHEAGGKVTDWKGSDIDLAADQVERRIVFPSMGVLVTNGTIHNQILEMISSTS</sequence>
<evidence type="ECO:0000313" key="8">
    <source>
        <dbReference type="Proteomes" id="UP000886885"/>
    </source>
</evidence>
<dbReference type="GO" id="GO:0000103">
    <property type="term" value="P:sulfate assimilation"/>
    <property type="evidence" value="ECO:0007669"/>
    <property type="project" value="TreeGrafter"/>
</dbReference>
<comment type="caution">
    <text evidence="7">The sequence shown here is derived from an EMBL/GenBank/DDBJ whole genome shotgun (WGS) entry which is preliminary data.</text>
</comment>
<evidence type="ECO:0008006" key="9">
    <source>
        <dbReference type="Google" id="ProtNLM"/>
    </source>
</evidence>
<evidence type="ECO:0000313" key="7">
    <source>
        <dbReference type="EMBL" id="KAG6778665.1"/>
    </source>
</evidence>
<dbReference type="PANTHER" id="PTHR43200:SF4">
    <property type="entry name" value="PAP-SPECIFIC PHOSPHATASE, MITOCHONDRIAL-RELATED"/>
    <property type="match status" value="1"/>
</dbReference>
<feature type="binding site" evidence="6">
    <location>
        <position position="175"/>
    </location>
    <ligand>
        <name>Mg(2+)</name>
        <dbReference type="ChEBI" id="CHEBI:18420"/>
        <label>1</label>
        <note>catalytic</note>
    </ligand>
</feature>
<dbReference type="CDD" id="cd01517">
    <property type="entry name" value="PAP_phosphatase"/>
    <property type="match status" value="1"/>
</dbReference>
<keyword evidence="3 6" id="KW-0479">Metal-binding</keyword>
<feature type="binding site" evidence="6">
    <location>
        <position position="115"/>
    </location>
    <ligand>
        <name>Mg(2+)</name>
        <dbReference type="ChEBI" id="CHEBI:18420"/>
        <label>1</label>
        <note>catalytic</note>
    </ligand>
</feature>
<dbReference type="AlphaFoldDB" id="A0A8X8A149"/>
<gene>
    <name evidence="7" type="ORF">POTOM_015005</name>
</gene>
<keyword evidence="5 6" id="KW-0460">Magnesium</keyword>
<feature type="binding site" evidence="6">
    <location>
        <position position="178"/>
    </location>
    <ligand>
        <name>Mg(2+)</name>
        <dbReference type="ChEBI" id="CHEBI:18420"/>
        <label>1</label>
        <note>catalytic</note>
    </ligand>
</feature>
<reference evidence="7" key="1">
    <citation type="journal article" date="2020" name="bioRxiv">
        <title>Hybrid origin of Populus tomentosa Carr. identified through genome sequencing and phylogenomic analysis.</title>
        <authorList>
            <person name="An X."/>
            <person name="Gao K."/>
            <person name="Chen Z."/>
            <person name="Li J."/>
            <person name="Yang X."/>
            <person name="Yang X."/>
            <person name="Zhou J."/>
            <person name="Guo T."/>
            <person name="Zhao T."/>
            <person name="Huang S."/>
            <person name="Miao D."/>
            <person name="Khan W.U."/>
            <person name="Rao P."/>
            <person name="Ye M."/>
            <person name="Lei B."/>
            <person name="Liao W."/>
            <person name="Wang J."/>
            <person name="Ji L."/>
            <person name="Li Y."/>
            <person name="Guo B."/>
            <person name="Mustafa N.S."/>
            <person name="Li S."/>
            <person name="Yun Q."/>
            <person name="Keller S.R."/>
            <person name="Mao J."/>
            <person name="Zhang R."/>
            <person name="Strauss S.H."/>
        </authorList>
    </citation>
    <scope>NUCLEOTIDE SEQUENCE</scope>
    <source>
        <strain evidence="7">GM15</strain>
        <tissue evidence="7">Leaf</tissue>
    </source>
</reference>
<feature type="binding site" evidence="6">
    <location>
        <position position="177"/>
    </location>
    <ligand>
        <name>Mg(2+)</name>
        <dbReference type="ChEBI" id="CHEBI:18420"/>
        <label>1</label>
        <note>catalytic</note>
    </ligand>
</feature>
<dbReference type="InterPro" id="IPR051090">
    <property type="entry name" value="Inositol_monoP_superfamily"/>
</dbReference>
<dbReference type="GO" id="GO:0008441">
    <property type="term" value="F:3'(2'),5'-bisphosphate nucleotidase activity"/>
    <property type="evidence" value="ECO:0007669"/>
    <property type="project" value="TreeGrafter"/>
</dbReference>
<dbReference type="EMBL" id="JAAWWB010000007">
    <property type="protein sequence ID" value="KAG6778665.1"/>
    <property type="molecule type" value="Genomic_DNA"/>
</dbReference>
<proteinExistence type="inferred from homology"/>
<name>A0A8X8A149_POPTO</name>
<feature type="binding site" evidence="6">
    <location>
        <position position="351"/>
    </location>
    <ligand>
        <name>Mg(2+)</name>
        <dbReference type="ChEBI" id="CHEBI:18420"/>
        <label>1</label>
        <note>catalytic</note>
    </ligand>
</feature>
<evidence type="ECO:0000256" key="2">
    <source>
        <dbReference type="ARBA" id="ARBA00009759"/>
    </source>
</evidence>
<keyword evidence="4" id="KW-0378">Hydrolase</keyword>
<organism evidence="7 8">
    <name type="scientific">Populus tomentosa</name>
    <name type="common">Chinese white poplar</name>
    <dbReference type="NCBI Taxonomy" id="118781"/>
    <lineage>
        <taxon>Eukaryota</taxon>
        <taxon>Viridiplantae</taxon>
        <taxon>Streptophyta</taxon>
        <taxon>Embryophyta</taxon>
        <taxon>Tracheophyta</taxon>
        <taxon>Spermatophyta</taxon>
        <taxon>Magnoliopsida</taxon>
        <taxon>eudicotyledons</taxon>
        <taxon>Gunneridae</taxon>
        <taxon>Pentapetalae</taxon>
        <taxon>rosids</taxon>
        <taxon>fabids</taxon>
        <taxon>Malpighiales</taxon>
        <taxon>Salicaceae</taxon>
        <taxon>Saliceae</taxon>
        <taxon>Populus</taxon>
    </lineage>
</organism>
<protein>
    <recommendedName>
        <fullName evidence="9">PAP-specific phosphatase, mitochondrial</fullName>
    </recommendedName>
</protein>
<dbReference type="GO" id="GO:0046872">
    <property type="term" value="F:metal ion binding"/>
    <property type="evidence" value="ECO:0007669"/>
    <property type="project" value="UniProtKB-KW"/>
</dbReference>
<accession>A0A8X8A149</accession>
<dbReference type="OrthoDB" id="411145at2759"/>
<dbReference type="PANTHER" id="PTHR43200">
    <property type="entry name" value="PHOSPHATASE"/>
    <property type="match status" value="1"/>
</dbReference>
<comment type="similarity">
    <text evidence="2">Belongs to the inositol monophosphatase superfamily.</text>
</comment>
<dbReference type="InterPro" id="IPR000760">
    <property type="entry name" value="Inositol_monophosphatase-like"/>
</dbReference>
<evidence type="ECO:0000256" key="3">
    <source>
        <dbReference type="ARBA" id="ARBA00022723"/>
    </source>
</evidence>
<evidence type="ECO:0000256" key="4">
    <source>
        <dbReference type="ARBA" id="ARBA00022801"/>
    </source>
</evidence>
<dbReference type="InterPro" id="IPR020583">
    <property type="entry name" value="Inositol_monoP_metal-BS"/>
</dbReference>
<dbReference type="Proteomes" id="UP000886885">
    <property type="component" value="Chromosome 4A"/>
</dbReference>
<evidence type="ECO:0000256" key="5">
    <source>
        <dbReference type="ARBA" id="ARBA00022842"/>
    </source>
</evidence>
<evidence type="ECO:0000256" key="1">
    <source>
        <dbReference type="ARBA" id="ARBA00001946"/>
    </source>
</evidence>
<dbReference type="Pfam" id="PF00459">
    <property type="entry name" value="Inositol_P"/>
    <property type="match status" value="1"/>
</dbReference>
<keyword evidence="8" id="KW-1185">Reference proteome</keyword>
<comment type="cofactor">
    <cofactor evidence="1 6">
        <name>Mg(2+)</name>
        <dbReference type="ChEBI" id="CHEBI:18420"/>
    </cofactor>
</comment>
<dbReference type="FunFam" id="3.30.540.10:FF:000022">
    <property type="entry name" value="Putative PAP-specific phosphatase, mitochondrial"/>
    <property type="match status" value="1"/>
</dbReference>